<accession>A0A6P6Y9X7</accession>
<organism evidence="3 4">
    <name type="scientific">Dermatophagoides pteronyssinus</name>
    <name type="common">European house dust mite</name>
    <dbReference type="NCBI Taxonomy" id="6956"/>
    <lineage>
        <taxon>Eukaryota</taxon>
        <taxon>Metazoa</taxon>
        <taxon>Ecdysozoa</taxon>
        <taxon>Arthropoda</taxon>
        <taxon>Chelicerata</taxon>
        <taxon>Arachnida</taxon>
        <taxon>Acari</taxon>
        <taxon>Acariformes</taxon>
        <taxon>Sarcoptiformes</taxon>
        <taxon>Astigmata</taxon>
        <taxon>Psoroptidia</taxon>
        <taxon>Analgoidea</taxon>
        <taxon>Pyroglyphidae</taxon>
        <taxon>Dermatophagoidinae</taxon>
        <taxon>Dermatophagoides</taxon>
    </lineage>
</organism>
<dbReference type="RefSeq" id="XP_027201756.1">
    <property type="nucleotide sequence ID" value="XM_027345955.1"/>
</dbReference>
<gene>
    <name evidence="4" type="primary">LOC113795745</name>
</gene>
<sequence>MDYNFSIFIIIVIVSCWASPSLLEANNDQSSSASTIYQPTKQEIDRFHLIQEQIRHHQQEEQRERERKKHFEQQEMDRRRLEQQQIQPRHPAESLLIPHSALVPMFMQRQQIYSDHRVPMPPQPPPPYLQQFGGFSGGGYLPQSMAPPPPNYHPQMIPEPQMNQFGQNILPYNNDVENRNSRIQMMNHHQQQQHNRKQFDKNVDNRPEDENDFEKIDRYHGKVSSETMDTTDMMSESPSRFDKNRHHHHNSIDVTNRYRCYSCQWNIAHCSDFNCYNNPDICTTNNFVPNMVQQADCPGGCEQFVITDPNGLTQQWKRGCAQPGSFPIVRMRCNTYYEFGVRIDRCVCNNDWCNRSSTKIIINKSIILFIMAIIII</sequence>
<feature type="signal peptide" evidence="2">
    <location>
        <begin position="1"/>
        <end position="18"/>
    </location>
</feature>
<dbReference type="OMA" id="KWAIETE"/>
<feature type="chain" id="PRO_5027895463" evidence="2">
    <location>
        <begin position="19"/>
        <end position="376"/>
    </location>
</feature>
<proteinExistence type="predicted"/>
<dbReference type="AlphaFoldDB" id="A0A6P6Y9X7"/>
<dbReference type="Proteomes" id="UP000515146">
    <property type="component" value="Unplaced"/>
</dbReference>
<keyword evidence="3" id="KW-1185">Reference proteome</keyword>
<feature type="compositionally biased region" description="Polar residues" evidence="1">
    <location>
        <begin position="227"/>
        <end position="238"/>
    </location>
</feature>
<dbReference type="KEGG" id="dpte:113795745"/>
<reference evidence="4" key="1">
    <citation type="submission" date="2025-08" db="UniProtKB">
        <authorList>
            <consortium name="RefSeq"/>
        </authorList>
    </citation>
    <scope>IDENTIFICATION</scope>
    <source>
        <strain evidence="4">Airmid</strain>
    </source>
</reference>
<feature type="region of interest" description="Disordered" evidence="1">
    <location>
        <begin position="190"/>
        <end position="210"/>
    </location>
</feature>
<dbReference type="InParanoid" id="A0A6P6Y9X7"/>
<evidence type="ECO:0000313" key="3">
    <source>
        <dbReference type="Proteomes" id="UP000515146"/>
    </source>
</evidence>
<feature type="region of interest" description="Disordered" evidence="1">
    <location>
        <begin position="55"/>
        <end position="90"/>
    </location>
</feature>
<feature type="region of interest" description="Disordered" evidence="1">
    <location>
        <begin position="227"/>
        <end position="246"/>
    </location>
</feature>
<feature type="compositionally biased region" description="Basic and acidic residues" evidence="1">
    <location>
        <begin position="55"/>
        <end position="82"/>
    </location>
</feature>
<feature type="compositionally biased region" description="Basic and acidic residues" evidence="1">
    <location>
        <begin position="197"/>
        <end position="210"/>
    </location>
</feature>
<evidence type="ECO:0000256" key="2">
    <source>
        <dbReference type="SAM" id="SignalP"/>
    </source>
</evidence>
<dbReference type="OrthoDB" id="6514958at2759"/>
<name>A0A6P6Y9X7_DERPT</name>
<feature type="non-terminal residue" evidence="4">
    <location>
        <position position="376"/>
    </location>
</feature>
<evidence type="ECO:0000256" key="1">
    <source>
        <dbReference type="SAM" id="MobiDB-lite"/>
    </source>
</evidence>
<keyword evidence="2" id="KW-0732">Signal</keyword>
<evidence type="ECO:0000313" key="4">
    <source>
        <dbReference type="RefSeq" id="XP_027201756.1"/>
    </source>
</evidence>
<protein>
    <submittedName>
        <fullName evidence="4">Nuclear transcription factor Y subunit beta-like</fullName>
    </submittedName>
</protein>